<dbReference type="CDD" id="cd00093">
    <property type="entry name" value="HTH_XRE"/>
    <property type="match status" value="1"/>
</dbReference>
<evidence type="ECO:0000256" key="2">
    <source>
        <dbReference type="SAM" id="Phobius"/>
    </source>
</evidence>
<dbReference type="Pfam" id="PF01381">
    <property type="entry name" value="HTH_3"/>
    <property type="match status" value="1"/>
</dbReference>
<dbReference type="SMART" id="SM00530">
    <property type="entry name" value="HTH_XRE"/>
    <property type="match status" value="1"/>
</dbReference>
<evidence type="ECO:0000256" key="1">
    <source>
        <dbReference type="ARBA" id="ARBA00023125"/>
    </source>
</evidence>
<feature type="transmembrane region" description="Helical" evidence="2">
    <location>
        <begin position="78"/>
        <end position="96"/>
    </location>
</feature>
<feature type="transmembrane region" description="Helical" evidence="2">
    <location>
        <begin position="164"/>
        <end position="185"/>
    </location>
</feature>
<evidence type="ECO:0000313" key="4">
    <source>
        <dbReference type="EMBL" id="SUM81613.1"/>
    </source>
</evidence>
<reference evidence="4 5" key="1">
    <citation type="submission" date="2018-06" db="EMBL/GenBank/DDBJ databases">
        <authorList>
            <consortium name="Pathogen Informatics"/>
            <person name="Doyle S."/>
        </authorList>
    </citation>
    <scope>NUCLEOTIDE SEQUENCE [LARGE SCALE GENOMIC DNA]</scope>
    <source>
        <strain evidence="4 5">NCTC7688</strain>
    </source>
</reference>
<dbReference type="SUPFAM" id="SSF47413">
    <property type="entry name" value="lambda repressor-like DNA-binding domains"/>
    <property type="match status" value="1"/>
</dbReference>
<feature type="domain" description="HTH cro/C1-type" evidence="3">
    <location>
        <begin position="7"/>
        <end position="61"/>
    </location>
</feature>
<name>A0A380HH22_STASA</name>
<feature type="transmembrane region" description="Helical" evidence="2">
    <location>
        <begin position="102"/>
        <end position="123"/>
    </location>
</feature>
<organism evidence="4 5">
    <name type="scientific">Staphylococcus saprophyticus</name>
    <dbReference type="NCBI Taxonomy" id="29385"/>
    <lineage>
        <taxon>Bacteria</taxon>
        <taxon>Bacillati</taxon>
        <taxon>Bacillota</taxon>
        <taxon>Bacilli</taxon>
        <taxon>Bacillales</taxon>
        <taxon>Staphylococcaceae</taxon>
        <taxon>Staphylococcus</taxon>
    </lineage>
</organism>
<dbReference type="PROSITE" id="PS50943">
    <property type="entry name" value="HTH_CROC1"/>
    <property type="match status" value="1"/>
</dbReference>
<evidence type="ECO:0000313" key="5">
    <source>
        <dbReference type="Proteomes" id="UP000254707"/>
    </source>
</evidence>
<keyword evidence="2" id="KW-1133">Transmembrane helix</keyword>
<keyword evidence="2" id="KW-0472">Membrane</keyword>
<dbReference type="InterPro" id="IPR001387">
    <property type="entry name" value="Cro/C1-type_HTH"/>
</dbReference>
<proteinExistence type="predicted"/>
<accession>A0A380HH22</accession>
<keyword evidence="1" id="KW-0238">DNA-binding</keyword>
<dbReference type="EMBL" id="UHED01000001">
    <property type="protein sequence ID" value="SUM81613.1"/>
    <property type="molecule type" value="Genomic_DNA"/>
</dbReference>
<dbReference type="InterPro" id="IPR010982">
    <property type="entry name" value="Lambda_DNA-bd_dom_sf"/>
</dbReference>
<dbReference type="GO" id="GO:0003677">
    <property type="term" value="F:DNA binding"/>
    <property type="evidence" value="ECO:0007669"/>
    <property type="project" value="UniProtKB-KW"/>
</dbReference>
<dbReference type="Proteomes" id="UP000254707">
    <property type="component" value="Unassembled WGS sequence"/>
</dbReference>
<sequence length="187" mass="21705">MNLGHQIKYYRQRDHLSQESLAEKLYVSRQTISNWENDKSYPDIHNLLMLSSLFDVYLDDLVKGDVEIMERKLKESRFNLSSHLMIWPMLMAGILIGPAMYYWGAFGLILEILLLGTGIIASFKVERFKKSYQIQTYDRIVAFMNGKEPNEVHSSNLRNLITSIYSFVLVVGIFIAVVLISIYLFKP</sequence>
<evidence type="ECO:0000259" key="3">
    <source>
        <dbReference type="PROSITE" id="PS50943"/>
    </source>
</evidence>
<keyword evidence="2" id="KW-0812">Transmembrane</keyword>
<dbReference type="Gene3D" id="1.10.260.40">
    <property type="entry name" value="lambda repressor-like DNA-binding domains"/>
    <property type="match status" value="1"/>
</dbReference>
<dbReference type="PANTHER" id="PTHR46558:SF15">
    <property type="entry name" value="HELIX-TURN-HELIX DOMAIN PROTEIN"/>
    <property type="match status" value="1"/>
</dbReference>
<dbReference type="AlphaFoldDB" id="A0A380HH22"/>
<gene>
    <name evidence="4" type="primary">immR_1</name>
    <name evidence="4" type="ORF">NCTC7688_00102</name>
</gene>
<protein>
    <submittedName>
        <fullName evidence="4">Transcriptional regulator</fullName>
    </submittedName>
</protein>
<dbReference type="PANTHER" id="PTHR46558">
    <property type="entry name" value="TRACRIPTIONAL REGULATORY PROTEIN-RELATED-RELATED"/>
    <property type="match status" value="1"/>
</dbReference>
<dbReference type="RefSeq" id="WP_115340387.1">
    <property type="nucleotide sequence ID" value="NZ_CP132557.1"/>
</dbReference>